<dbReference type="AlphaFoldDB" id="A0A839E880"/>
<proteinExistence type="predicted"/>
<name>A0A839E880_9MICO</name>
<dbReference type="SUPFAM" id="SSF46955">
    <property type="entry name" value="Putative DNA-binding domain"/>
    <property type="match status" value="1"/>
</dbReference>
<evidence type="ECO:0000313" key="1">
    <source>
        <dbReference type="EMBL" id="MBA8848731.1"/>
    </source>
</evidence>
<keyword evidence="2" id="KW-1185">Reference proteome</keyword>
<reference evidence="1 2" key="1">
    <citation type="submission" date="2020-07" db="EMBL/GenBank/DDBJ databases">
        <title>Sequencing the genomes of 1000 actinobacteria strains.</title>
        <authorList>
            <person name="Klenk H.-P."/>
        </authorList>
    </citation>
    <scope>NUCLEOTIDE SEQUENCE [LARGE SCALE GENOMIC DNA]</scope>
    <source>
        <strain evidence="1 2">DSM 19663</strain>
    </source>
</reference>
<dbReference type="InterPro" id="IPR009061">
    <property type="entry name" value="DNA-bd_dom_put_sf"/>
</dbReference>
<comment type="caution">
    <text evidence="1">The sequence shown here is derived from an EMBL/GenBank/DDBJ whole genome shotgun (WGS) entry which is preliminary data.</text>
</comment>
<accession>A0A839E880</accession>
<dbReference type="RefSeq" id="WP_182491494.1">
    <property type="nucleotide sequence ID" value="NZ_BAAAOV010000011.1"/>
</dbReference>
<gene>
    <name evidence="1" type="ORF">FHX53_002341</name>
</gene>
<protein>
    <submittedName>
        <fullName evidence="1">Transcriptional antiterminator</fullName>
    </submittedName>
</protein>
<evidence type="ECO:0000313" key="2">
    <source>
        <dbReference type="Proteomes" id="UP000585905"/>
    </source>
</evidence>
<dbReference type="Proteomes" id="UP000585905">
    <property type="component" value="Unassembled WGS sequence"/>
</dbReference>
<organism evidence="1 2">
    <name type="scientific">Microcella alkalica</name>
    <dbReference type="NCBI Taxonomy" id="355930"/>
    <lineage>
        <taxon>Bacteria</taxon>
        <taxon>Bacillati</taxon>
        <taxon>Actinomycetota</taxon>
        <taxon>Actinomycetes</taxon>
        <taxon>Micrococcales</taxon>
        <taxon>Microbacteriaceae</taxon>
        <taxon>Microcella</taxon>
    </lineage>
</organism>
<sequence length="68" mass="7836">MTSMTITSEVTPKFLKLKDLADRWRCSPKTLHNHLSDRRPMPVAVRLPGGLRFALEDVERFEIDQRGA</sequence>
<dbReference type="EMBL" id="JACGWX010000006">
    <property type="protein sequence ID" value="MBA8848731.1"/>
    <property type="molecule type" value="Genomic_DNA"/>
</dbReference>